<comment type="caution">
    <text evidence="2">The sequence shown here is derived from an EMBL/GenBank/DDBJ whole genome shotgun (WGS) entry which is preliminary data.</text>
</comment>
<reference evidence="2 3" key="1">
    <citation type="journal article" date="2021" name="Int. J. Syst. Evol. Microbiol.">
        <title>Reticulibacter mediterranei gen. nov., sp. nov., within the new family Reticulibacteraceae fam. nov., and Ktedonospora formicarum gen. nov., sp. nov., Ktedonobacter robiniae sp. nov., Dictyobacter formicarum sp. nov. and Dictyobacter arantiisoli sp. nov., belonging to the class Ktedonobacteria.</title>
        <authorList>
            <person name="Yabe S."/>
            <person name="Zheng Y."/>
            <person name="Wang C.M."/>
            <person name="Sakai Y."/>
            <person name="Abe K."/>
            <person name="Yokota A."/>
            <person name="Donadio S."/>
            <person name="Cavaletti L."/>
            <person name="Monciardini P."/>
        </authorList>
    </citation>
    <scope>NUCLEOTIDE SEQUENCE [LARGE SCALE GENOMIC DNA]</scope>
    <source>
        <strain evidence="2 3">SOSP1-9</strain>
    </source>
</reference>
<protein>
    <recommendedName>
        <fullName evidence="1">Glycosyl transferase family 1 domain-containing protein</fullName>
    </recommendedName>
</protein>
<gene>
    <name evidence="2" type="ORF">KSZ_01250</name>
</gene>
<dbReference type="Proteomes" id="UP000635565">
    <property type="component" value="Unassembled WGS sequence"/>
</dbReference>
<name>A0ABQ3V8K6_9CHLR</name>
<dbReference type="Pfam" id="PF00534">
    <property type="entry name" value="Glycos_transf_1"/>
    <property type="match status" value="1"/>
</dbReference>
<evidence type="ECO:0000259" key="1">
    <source>
        <dbReference type="Pfam" id="PF00534"/>
    </source>
</evidence>
<dbReference type="PANTHER" id="PTHR12526:SF637">
    <property type="entry name" value="GLYCOSYLTRANSFERASE EPSF-RELATED"/>
    <property type="match status" value="1"/>
</dbReference>
<dbReference type="EMBL" id="BNJJ01000001">
    <property type="protein sequence ID" value="GHO82119.1"/>
    <property type="molecule type" value="Genomic_DNA"/>
</dbReference>
<sequence length="404" mass="45266">MDNDTQRLKIALLTALDAQDRRSWSGTFYSIAQALQKYCGDVTYIGPLDAAHEMFFGRIAHVASHFLLGKRFLFRHSHAVSMRYARVAAERLAAQPFDVVVALSGATEIAFLKTTLPIVLVEDANFPLLRGYHQHFSALLECSARQVNDIQARGIHNANLLLYATSWAAKAAIEYYEADPRKVRVIPFGANLEHAPAREAVLARQRGARCDLLFVGVNWERKGGDIAFETLCALEASGIEASLTVCGCTPPRRIRHPRLTVIPFLDKNDPEQYKRLEALYLSSTFLLLPTRNECFGVALCEANAFGLPVVTTHTGGVPEVVRNGENGFTLPYTARGKDYAKTIARIYQDEELYLHMIRQSRAAFEERLNWNCWGLATRDALLQMLQLKEEAQSLEPRTLSHKSS</sequence>
<accession>A0ABQ3V8K6</accession>
<dbReference type="RefSeq" id="WP_201359823.1">
    <property type="nucleotide sequence ID" value="NZ_BNJJ01000001.1"/>
</dbReference>
<dbReference type="SUPFAM" id="SSF53756">
    <property type="entry name" value="UDP-Glycosyltransferase/glycogen phosphorylase"/>
    <property type="match status" value="1"/>
</dbReference>
<proteinExistence type="predicted"/>
<dbReference type="PANTHER" id="PTHR12526">
    <property type="entry name" value="GLYCOSYLTRANSFERASE"/>
    <property type="match status" value="1"/>
</dbReference>
<dbReference type="CDD" id="cd03801">
    <property type="entry name" value="GT4_PimA-like"/>
    <property type="match status" value="1"/>
</dbReference>
<dbReference type="InterPro" id="IPR001296">
    <property type="entry name" value="Glyco_trans_1"/>
</dbReference>
<feature type="domain" description="Glycosyl transferase family 1" evidence="1">
    <location>
        <begin position="273"/>
        <end position="361"/>
    </location>
</feature>
<organism evidence="2 3">
    <name type="scientific">Dictyobacter formicarum</name>
    <dbReference type="NCBI Taxonomy" id="2778368"/>
    <lineage>
        <taxon>Bacteria</taxon>
        <taxon>Bacillati</taxon>
        <taxon>Chloroflexota</taxon>
        <taxon>Ktedonobacteria</taxon>
        <taxon>Ktedonobacterales</taxon>
        <taxon>Dictyobacteraceae</taxon>
        <taxon>Dictyobacter</taxon>
    </lineage>
</organism>
<dbReference type="Gene3D" id="3.40.50.2000">
    <property type="entry name" value="Glycogen Phosphorylase B"/>
    <property type="match status" value="2"/>
</dbReference>
<evidence type="ECO:0000313" key="2">
    <source>
        <dbReference type="EMBL" id="GHO82119.1"/>
    </source>
</evidence>
<keyword evidence="3" id="KW-1185">Reference proteome</keyword>
<evidence type="ECO:0000313" key="3">
    <source>
        <dbReference type="Proteomes" id="UP000635565"/>
    </source>
</evidence>